<dbReference type="RefSeq" id="WP_183296236.1">
    <property type="nucleotide sequence ID" value="NZ_JACHVX010000003.1"/>
</dbReference>
<dbReference type="Pfam" id="PF14024">
    <property type="entry name" value="DUF4240"/>
    <property type="match status" value="1"/>
</dbReference>
<organism evidence="3 4">
    <name type="scientific">Cellulomonas cellasea</name>
    <dbReference type="NCBI Taxonomy" id="43670"/>
    <lineage>
        <taxon>Bacteria</taxon>
        <taxon>Bacillati</taxon>
        <taxon>Actinomycetota</taxon>
        <taxon>Actinomycetes</taxon>
        <taxon>Micrococcales</taxon>
        <taxon>Cellulomonadaceae</taxon>
        <taxon>Cellulomonas</taxon>
    </lineage>
</organism>
<reference evidence="3 4" key="2">
    <citation type="submission" date="2020-08" db="EMBL/GenBank/DDBJ databases">
        <authorList>
            <person name="Partida-Martinez L."/>
            <person name="Huntemann M."/>
            <person name="Clum A."/>
            <person name="Wang J."/>
            <person name="Palaniappan K."/>
            <person name="Ritter S."/>
            <person name="Chen I.-M."/>
            <person name="Stamatis D."/>
            <person name="Reddy T."/>
            <person name="O'Malley R."/>
            <person name="Daum C."/>
            <person name="Shapiro N."/>
            <person name="Ivanova N."/>
            <person name="Kyrpides N."/>
            <person name="Woyke T."/>
        </authorList>
    </citation>
    <scope>NUCLEOTIDE SEQUENCE [LARGE SCALE GENOMIC DNA]</scope>
    <source>
        <strain evidence="3 4">RAS26</strain>
    </source>
</reference>
<dbReference type="InterPro" id="IPR025334">
    <property type="entry name" value="DUF4240"/>
</dbReference>
<accession>A0A7W4UFX0</accession>
<comment type="caution">
    <text evidence="3">The sequence shown here is derived from an EMBL/GenBank/DDBJ whole genome shotgun (WGS) entry which is preliminary data.</text>
</comment>
<evidence type="ECO:0000313" key="4">
    <source>
        <dbReference type="Proteomes" id="UP000518206"/>
    </source>
</evidence>
<protein>
    <recommendedName>
        <fullName evidence="2">DUF4240 domain-containing protein</fullName>
    </recommendedName>
</protein>
<evidence type="ECO:0000313" key="3">
    <source>
        <dbReference type="EMBL" id="MBB2923387.1"/>
    </source>
</evidence>
<dbReference type="Proteomes" id="UP000518206">
    <property type="component" value="Unassembled WGS sequence"/>
</dbReference>
<feature type="domain" description="DUF4240" evidence="2">
    <location>
        <begin position="1"/>
        <end position="131"/>
    </location>
</feature>
<name>A0A7W4UFX0_9CELL</name>
<dbReference type="EMBL" id="JACHVX010000003">
    <property type="protein sequence ID" value="MBB2923387.1"/>
    <property type="molecule type" value="Genomic_DNA"/>
</dbReference>
<sequence length="183" mass="20335">MDTEAYWQLVDEARTRARKGAETAPDANDVADSLRAVLVERGTEAAREADAAYDELVATVHGPRLWGAAYLIGGGCSDDGFDYFLGWLVAQGREVFERAAQDPDSLADVVDEDTVAECEDMLAAAWDAYEELTGEEFPEDDEADEDEDDDADDEPAAEPFWDFDDEAEMRTRYPRLAAMFLED</sequence>
<evidence type="ECO:0000259" key="2">
    <source>
        <dbReference type="Pfam" id="PF14024"/>
    </source>
</evidence>
<gene>
    <name evidence="3" type="ORF">FHR80_002312</name>
</gene>
<evidence type="ECO:0000256" key="1">
    <source>
        <dbReference type="SAM" id="MobiDB-lite"/>
    </source>
</evidence>
<dbReference type="AlphaFoldDB" id="A0A7W4UFX0"/>
<proteinExistence type="predicted"/>
<feature type="region of interest" description="Disordered" evidence="1">
    <location>
        <begin position="131"/>
        <end position="164"/>
    </location>
</feature>
<reference evidence="3 4" key="1">
    <citation type="submission" date="2020-08" db="EMBL/GenBank/DDBJ databases">
        <title>The Agave Microbiome: Exploring the role of microbial communities in plant adaptations to desert environments.</title>
        <authorList>
            <person name="Partida-Martinez L.P."/>
        </authorList>
    </citation>
    <scope>NUCLEOTIDE SEQUENCE [LARGE SCALE GENOMIC DNA]</scope>
    <source>
        <strain evidence="3 4">RAS26</strain>
    </source>
</reference>